<organism evidence="1">
    <name type="scientific">Anguilla anguilla</name>
    <name type="common">European freshwater eel</name>
    <name type="synonym">Muraena anguilla</name>
    <dbReference type="NCBI Taxonomy" id="7936"/>
    <lineage>
        <taxon>Eukaryota</taxon>
        <taxon>Metazoa</taxon>
        <taxon>Chordata</taxon>
        <taxon>Craniata</taxon>
        <taxon>Vertebrata</taxon>
        <taxon>Euteleostomi</taxon>
        <taxon>Actinopterygii</taxon>
        <taxon>Neopterygii</taxon>
        <taxon>Teleostei</taxon>
        <taxon>Anguilliformes</taxon>
        <taxon>Anguillidae</taxon>
        <taxon>Anguilla</taxon>
    </lineage>
</organism>
<name>A0A0E9RT96_ANGAN</name>
<dbReference type="EMBL" id="GBXM01076208">
    <property type="protein sequence ID" value="JAH32369.1"/>
    <property type="molecule type" value="Transcribed_RNA"/>
</dbReference>
<proteinExistence type="predicted"/>
<accession>A0A0E9RT96</accession>
<sequence length="22" mass="2450">MTVCRRPSAVCVTEIGRTKIKT</sequence>
<reference evidence="1" key="1">
    <citation type="submission" date="2014-11" db="EMBL/GenBank/DDBJ databases">
        <authorList>
            <person name="Amaro Gonzalez C."/>
        </authorList>
    </citation>
    <scope>NUCLEOTIDE SEQUENCE</scope>
</reference>
<reference evidence="1" key="2">
    <citation type="journal article" date="2015" name="Fish Shellfish Immunol.">
        <title>Early steps in the European eel (Anguilla anguilla)-Vibrio vulnificus interaction in the gills: Role of the RtxA13 toxin.</title>
        <authorList>
            <person name="Callol A."/>
            <person name="Pajuelo D."/>
            <person name="Ebbesson L."/>
            <person name="Teles M."/>
            <person name="MacKenzie S."/>
            <person name="Amaro C."/>
        </authorList>
    </citation>
    <scope>NUCLEOTIDE SEQUENCE</scope>
</reference>
<dbReference type="AlphaFoldDB" id="A0A0E9RT96"/>
<protein>
    <submittedName>
        <fullName evidence="1">Uncharacterized protein</fullName>
    </submittedName>
</protein>
<evidence type="ECO:0000313" key="1">
    <source>
        <dbReference type="EMBL" id="JAH32369.1"/>
    </source>
</evidence>